<name>A0A1B6D523_9HEMI</name>
<organism evidence="2">
    <name type="scientific">Clastoptera arizonana</name>
    <name type="common">Arizona spittle bug</name>
    <dbReference type="NCBI Taxonomy" id="38151"/>
    <lineage>
        <taxon>Eukaryota</taxon>
        <taxon>Metazoa</taxon>
        <taxon>Ecdysozoa</taxon>
        <taxon>Arthropoda</taxon>
        <taxon>Hexapoda</taxon>
        <taxon>Insecta</taxon>
        <taxon>Pterygota</taxon>
        <taxon>Neoptera</taxon>
        <taxon>Paraneoptera</taxon>
        <taxon>Hemiptera</taxon>
        <taxon>Auchenorrhyncha</taxon>
        <taxon>Cercopoidea</taxon>
        <taxon>Clastopteridae</taxon>
        <taxon>Clastoptera</taxon>
    </lineage>
</organism>
<feature type="signal peptide" evidence="1">
    <location>
        <begin position="1"/>
        <end position="18"/>
    </location>
</feature>
<keyword evidence="1" id="KW-0732">Signal</keyword>
<evidence type="ECO:0000313" key="2">
    <source>
        <dbReference type="EMBL" id="JAS20801.1"/>
    </source>
</evidence>
<dbReference type="EMBL" id="GEDC01016497">
    <property type="protein sequence ID" value="JAS20801.1"/>
    <property type="molecule type" value="Transcribed_RNA"/>
</dbReference>
<feature type="non-terminal residue" evidence="2">
    <location>
        <position position="153"/>
    </location>
</feature>
<accession>A0A1B6D523</accession>
<feature type="chain" id="PRO_5008580968" evidence="1">
    <location>
        <begin position="19"/>
        <end position="153"/>
    </location>
</feature>
<evidence type="ECO:0000256" key="1">
    <source>
        <dbReference type="SAM" id="SignalP"/>
    </source>
</evidence>
<protein>
    <submittedName>
        <fullName evidence="2">Uncharacterized protein</fullName>
    </submittedName>
</protein>
<dbReference type="AlphaFoldDB" id="A0A1B6D523"/>
<sequence>MKTVTCGFFMALSTVVLSSEIQVSQNLQNIIKNQAIARLAERKPMNVVVPGGALVAKEHPFKTFITQKIRWLLNRMSRVKAKVAHKVHNLDTRLHDTFVAFKAKLFQFTDTKGRDWMAIRLPGSFYFDLNAQPNARGLDVTGAITNALHFGNW</sequence>
<reference evidence="2" key="1">
    <citation type="submission" date="2015-12" db="EMBL/GenBank/DDBJ databases">
        <title>De novo transcriptome assembly of four potential Pierce s Disease insect vectors from Arizona vineyards.</title>
        <authorList>
            <person name="Tassone E.E."/>
        </authorList>
    </citation>
    <scope>NUCLEOTIDE SEQUENCE</scope>
</reference>
<gene>
    <name evidence="2" type="ORF">g.40215</name>
</gene>
<proteinExistence type="predicted"/>